<dbReference type="Proteomes" id="UP000054481">
    <property type="component" value="Unassembled WGS sequence"/>
</dbReference>
<dbReference type="SUPFAM" id="SSF51735">
    <property type="entry name" value="NAD(P)-binding Rossmann-fold domains"/>
    <property type="match status" value="1"/>
</dbReference>
<dbReference type="Gene3D" id="3.40.50.720">
    <property type="entry name" value="NAD(P)-binding Rossmann-like Domain"/>
    <property type="match status" value="1"/>
</dbReference>
<reference evidence="4 5" key="1">
    <citation type="journal article" date="2014" name="Genome Biol. Evol.">
        <title>Comparative genomics and transcriptomics analyses reveal divergent lifestyle features of nematode endoparasitic fungus Hirsutella minnesotensis.</title>
        <authorList>
            <person name="Lai Y."/>
            <person name="Liu K."/>
            <person name="Zhang X."/>
            <person name="Zhang X."/>
            <person name="Li K."/>
            <person name="Wang N."/>
            <person name="Shu C."/>
            <person name="Wu Y."/>
            <person name="Wang C."/>
            <person name="Bushley K.E."/>
            <person name="Xiang M."/>
            <person name="Liu X."/>
        </authorList>
    </citation>
    <scope>NUCLEOTIDE SEQUENCE [LARGE SCALE GENOMIC DNA]</scope>
    <source>
        <strain evidence="4 5">3608</strain>
    </source>
</reference>
<dbReference type="InterPro" id="IPR001509">
    <property type="entry name" value="Epimerase_deHydtase"/>
</dbReference>
<name>A0A0F8A5A4_9HYPO</name>
<protein>
    <recommendedName>
        <fullName evidence="3">NAD-dependent epimerase/dehydratase domain-containing protein</fullName>
    </recommendedName>
</protein>
<organism evidence="4 5">
    <name type="scientific">Hirsutella minnesotensis 3608</name>
    <dbReference type="NCBI Taxonomy" id="1043627"/>
    <lineage>
        <taxon>Eukaryota</taxon>
        <taxon>Fungi</taxon>
        <taxon>Dikarya</taxon>
        <taxon>Ascomycota</taxon>
        <taxon>Pezizomycotina</taxon>
        <taxon>Sordariomycetes</taxon>
        <taxon>Hypocreomycetidae</taxon>
        <taxon>Hypocreales</taxon>
        <taxon>Ophiocordycipitaceae</taxon>
        <taxon>Hirsutella</taxon>
    </lineage>
</organism>
<dbReference type="PANTHER" id="PTHR10366:SF562">
    <property type="entry name" value="ALDEHYDE REDUCTASE II (AFU_ORTHOLOGUE AFUA_1G11360)"/>
    <property type="match status" value="1"/>
</dbReference>
<dbReference type="AlphaFoldDB" id="A0A0F8A5A4"/>
<evidence type="ECO:0000259" key="3">
    <source>
        <dbReference type="Pfam" id="PF01370"/>
    </source>
</evidence>
<dbReference type="InterPro" id="IPR036291">
    <property type="entry name" value="NAD(P)-bd_dom_sf"/>
</dbReference>
<dbReference type="GO" id="GO:0016616">
    <property type="term" value="F:oxidoreductase activity, acting on the CH-OH group of donors, NAD or NADP as acceptor"/>
    <property type="evidence" value="ECO:0007669"/>
    <property type="project" value="TreeGrafter"/>
</dbReference>
<feature type="domain" description="NAD-dependent epimerase/dehydratase" evidence="3">
    <location>
        <begin position="15"/>
        <end position="148"/>
    </location>
</feature>
<evidence type="ECO:0000256" key="2">
    <source>
        <dbReference type="ARBA" id="ARBA00023445"/>
    </source>
</evidence>
<comment type="similarity">
    <text evidence="2">Belongs to the NAD(P)-dependent epimerase/dehydratase family. Dihydroflavonol-4-reductase subfamily.</text>
</comment>
<dbReference type="PANTHER" id="PTHR10366">
    <property type="entry name" value="NAD DEPENDENT EPIMERASE/DEHYDRATASE"/>
    <property type="match status" value="1"/>
</dbReference>
<accession>A0A0F8A5A4</accession>
<dbReference type="OrthoDB" id="2735536at2759"/>
<evidence type="ECO:0000313" key="5">
    <source>
        <dbReference type="Proteomes" id="UP000054481"/>
    </source>
</evidence>
<proteinExistence type="inferred from homology"/>
<keyword evidence="1" id="KW-0560">Oxidoreductase</keyword>
<evidence type="ECO:0000256" key="1">
    <source>
        <dbReference type="ARBA" id="ARBA00023002"/>
    </source>
</evidence>
<gene>
    <name evidence="4" type="ORF">HIM_05470</name>
</gene>
<evidence type="ECO:0000313" key="4">
    <source>
        <dbReference type="EMBL" id="KJZ74984.1"/>
    </source>
</evidence>
<keyword evidence="5" id="KW-1185">Reference proteome</keyword>
<dbReference type="InterPro" id="IPR050425">
    <property type="entry name" value="NAD(P)_dehydrat-like"/>
</dbReference>
<dbReference type="EMBL" id="KQ030520">
    <property type="protein sequence ID" value="KJZ74984.1"/>
    <property type="molecule type" value="Genomic_DNA"/>
</dbReference>
<sequence length="349" mass="38228">MALSVKLAIPKGSTVLVTGVSGFVGSHIADQFLQYGYNVRGTVRDVAKSEWMHSHFETAYGKGRFDLVAVSDVSAEGALSDAIKGVSAVVHVASNLSFSPDPNQVIPESVAGAVNALKAAYSEPSVKRFVLTSTKDSAAPPAEVEQSPTIDHDSWNDMIVTLAWAPPPYTPERGGIVYAASKVEQERGIWKFHEENKDKRPDLVVNAVLPAFILGPSLSPEKQGYPSSSETIALLWKGDKVPEWLWSPMYHVDVQDTARLHVAAAILEDVKSERVFGMVDPFNWDQVLDILRKQNPDRKFHDNFTGGERIINVLPKARAEQLLKDLGRPGWTSLEECLANACAKIQQAE</sequence>
<dbReference type="Pfam" id="PF01370">
    <property type="entry name" value="Epimerase"/>
    <property type="match status" value="1"/>
</dbReference>